<feature type="transmembrane region" description="Helical" evidence="8">
    <location>
        <begin position="248"/>
        <end position="268"/>
    </location>
</feature>
<dbReference type="InterPro" id="IPR000425">
    <property type="entry name" value="MIP"/>
</dbReference>
<keyword evidence="4 8" id="KW-1133">Transmembrane helix</keyword>
<feature type="region of interest" description="Disordered" evidence="7">
    <location>
        <begin position="1"/>
        <end position="25"/>
    </location>
</feature>
<comment type="similarity">
    <text evidence="2 6">Belongs to the MIP/aquaporin (TC 1.A.8) family.</text>
</comment>
<evidence type="ECO:0000256" key="4">
    <source>
        <dbReference type="ARBA" id="ARBA00022989"/>
    </source>
</evidence>
<comment type="subcellular location">
    <subcellularLocation>
        <location evidence="1">Membrane</location>
        <topology evidence="1">Multi-pass membrane protein</topology>
    </subcellularLocation>
</comment>
<feature type="transmembrane region" description="Helical" evidence="8">
    <location>
        <begin position="173"/>
        <end position="196"/>
    </location>
</feature>
<dbReference type="Proteomes" id="UP001521184">
    <property type="component" value="Unassembled WGS sequence"/>
</dbReference>
<evidence type="ECO:0000256" key="1">
    <source>
        <dbReference type="ARBA" id="ARBA00004141"/>
    </source>
</evidence>
<dbReference type="SUPFAM" id="SSF81338">
    <property type="entry name" value="Aquaporin-like"/>
    <property type="match status" value="1"/>
</dbReference>
<feature type="transmembrane region" description="Helical" evidence="8">
    <location>
        <begin position="54"/>
        <end position="76"/>
    </location>
</feature>
<feature type="transmembrane region" description="Helical" evidence="8">
    <location>
        <begin position="115"/>
        <end position="133"/>
    </location>
</feature>
<evidence type="ECO:0000256" key="5">
    <source>
        <dbReference type="ARBA" id="ARBA00023136"/>
    </source>
</evidence>
<gene>
    <name evidence="9" type="primary">AQY1_2</name>
    <name evidence="9" type="ORF">SLS58_006805</name>
</gene>
<keyword evidence="10" id="KW-1185">Reference proteome</keyword>
<feature type="region of interest" description="Disordered" evidence="7">
    <location>
        <begin position="284"/>
        <end position="383"/>
    </location>
</feature>
<accession>A0ABR3TM77</accession>
<comment type="caution">
    <text evidence="9">The sequence shown here is derived from an EMBL/GenBank/DDBJ whole genome shotgun (WGS) entry which is preliminary data.</text>
</comment>
<dbReference type="PRINTS" id="PR00783">
    <property type="entry name" value="MINTRINSICP"/>
</dbReference>
<evidence type="ECO:0000256" key="6">
    <source>
        <dbReference type="RuleBase" id="RU000477"/>
    </source>
</evidence>
<feature type="compositionally biased region" description="Polar residues" evidence="7">
    <location>
        <begin position="320"/>
        <end position="332"/>
    </location>
</feature>
<feature type="compositionally biased region" description="Polar residues" evidence="7">
    <location>
        <begin position="340"/>
        <end position="354"/>
    </location>
</feature>
<evidence type="ECO:0000256" key="7">
    <source>
        <dbReference type="SAM" id="MobiDB-lite"/>
    </source>
</evidence>
<evidence type="ECO:0000256" key="3">
    <source>
        <dbReference type="ARBA" id="ARBA00022692"/>
    </source>
</evidence>
<organism evidence="9 10">
    <name type="scientific">Diplodia intermedia</name>
    <dbReference type="NCBI Taxonomy" id="856260"/>
    <lineage>
        <taxon>Eukaryota</taxon>
        <taxon>Fungi</taxon>
        <taxon>Dikarya</taxon>
        <taxon>Ascomycota</taxon>
        <taxon>Pezizomycotina</taxon>
        <taxon>Dothideomycetes</taxon>
        <taxon>Dothideomycetes incertae sedis</taxon>
        <taxon>Botryosphaeriales</taxon>
        <taxon>Botryosphaeriaceae</taxon>
        <taxon>Diplodia</taxon>
    </lineage>
</organism>
<protein>
    <submittedName>
        <fullName evidence="9">Aquaporin-1</fullName>
    </submittedName>
</protein>
<feature type="transmembrane region" description="Helical" evidence="8">
    <location>
        <begin position="88"/>
        <end position="109"/>
    </location>
</feature>
<keyword evidence="6" id="KW-0813">Transport</keyword>
<sequence>MNINRPADNPIVLPGMRAKTSERPPPRRVHGLGWLPTKLRNHIIAMLGEFVGTFLFLFFAFAATQVANAAAAGAAINNSSVNQYPNVAVLLYISLAFGFSLAVNVWVFFRISGGLFNPAVTLGLCLIGAVGWVRGALVMCAQMVGAVAAAGVVSCLFPGPLRVRTTLGSNTSVVRGLFIEMFLTALLIFTIFMLAAEKHKGTFLAPVGIGLSLFVAELAGVFFTGGSLNPARSFGPDVILHTFNGYHWIYWVGPALGALLAVALYRLIKALEYETANPGADFSKPDAEVFYPDEDPTARRGHPSPGYDGTADAHVAPPATGSTIVPRSSSPSYHVHRSRLQSTAGQTASVYSTSPDRRSDRLLGGETYNKAPDAEEGALGLPH</sequence>
<dbReference type="PANTHER" id="PTHR19139:SF199">
    <property type="entry name" value="MIP17260P"/>
    <property type="match status" value="1"/>
</dbReference>
<evidence type="ECO:0000256" key="2">
    <source>
        <dbReference type="ARBA" id="ARBA00006175"/>
    </source>
</evidence>
<evidence type="ECO:0000313" key="10">
    <source>
        <dbReference type="Proteomes" id="UP001521184"/>
    </source>
</evidence>
<dbReference type="Pfam" id="PF00230">
    <property type="entry name" value="MIP"/>
    <property type="match status" value="1"/>
</dbReference>
<keyword evidence="5 8" id="KW-0472">Membrane</keyword>
<dbReference type="InterPro" id="IPR023271">
    <property type="entry name" value="Aquaporin-like"/>
</dbReference>
<evidence type="ECO:0000256" key="8">
    <source>
        <dbReference type="SAM" id="Phobius"/>
    </source>
</evidence>
<dbReference type="PANTHER" id="PTHR19139">
    <property type="entry name" value="AQUAPORIN TRANSPORTER"/>
    <property type="match status" value="1"/>
</dbReference>
<proteinExistence type="inferred from homology"/>
<dbReference type="Gene3D" id="1.20.1080.10">
    <property type="entry name" value="Glycerol uptake facilitator protein"/>
    <property type="match status" value="1"/>
</dbReference>
<dbReference type="InterPro" id="IPR034294">
    <property type="entry name" value="Aquaporin_transptr"/>
</dbReference>
<dbReference type="EMBL" id="JAKEKT020000048">
    <property type="protein sequence ID" value="KAL1640610.1"/>
    <property type="molecule type" value="Genomic_DNA"/>
</dbReference>
<feature type="transmembrane region" description="Helical" evidence="8">
    <location>
        <begin position="203"/>
        <end position="228"/>
    </location>
</feature>
<keyword evidence="3 6" id="KW-0812">Transmembrane</keyword>
<evidence type="ECO:0000313" key="9">
    <source>
        <dbReference type="EMBL" id="KAL1640610.1"/>
    </source>
</evidence>
<reference evidence="9 10" key="1">
    <citation type="journal article" date="2023" name="Plant Dis.">
        <title>First Report of Diplodia intermedia Causing Canker and Dieback Diseases on Apple Trees in Canada.</title>
        <authorList>
            <person name="Ellouze W."/>
            <person name="Ilyukhin E."/>
            <person name="Sulman M."/>
            <person name="Ali S."/>
        </authorList>
    </citation>
    <scope>NUCLEOTIDE SEQUENCE [LARGE SCALE GENOMIC DNA]</scope>
    <source>
        <strain evidence="9 10">M45-28</strain>
    </source>
</reference>
<name>A0ABR3TM77_9PEZI</name>